<dbReference type="SUPFAM" id="SSF88659">
    <property type="entry name" value="Sigma3 and sigma4 domains of RNA polymerase sigma factors"/>
    <property type="match status" value="1"/>
</dbReference>
<keyword evidence="5" id="KW-0804">Transcription</keyword>
<dbReference type="AlphaFoldDB" id="A0A5C6AYJ6"/>
<dbReference type="Pfam" id="PF08281">
    <property type="entry name" value="Sigma70_r4_2"/>
    <property type="match status" value="1"/>
</dbReference>
<dbReference type="InterPro" id="IPR013325">
    <property type="entry name" value="RNA_pol_sigma_r2"/>
</dbReference>
<evidence type="ECO:0000259" key="7">
    <source>
        <dbReference type="Pfam" id="PF08281"/>
    </source>
</evidence>
<keyword evidence="9" id="KW-1185">Reference proteome</keyword>
<dbReference type="GO" id="GO:0003677">
    <property type="term" value="F:DNA binding"/>
    <property type="evidence" value="ECO:0007669"/>
    <property type="project" value="UniProtKB-KW"/>
</dbReference>
<evidence type="ECO:0000313" key="8">
    <source>
        <dbReference type="EMBL" id="TWU04056.1"/>
    </source>
</evidence>
<dbReference type="EMBL" id="SJPM01000001">
    <property type="protein sequence ID" value="TWU04056.1"/>
    <property type="molecule type" value="Genomic_DNA"/>
</dbReference>
<keyword evidence="2" id="KW-0805">Transcription regulation</keyword>
<dbReference type="InterPro" id="IPR007627">
    <property type="entry name" value="RNA_pol_sigma70_r2"/>
</dbReference>
<evidence type="ECO:0000256" key="3">
    <source>
        <dbReference type="ARBA" id="ARBA00023082"/>
    </source>
</evidence>
<dbReference type="InterPro" id="IPR039425">
    <property type="entry name" value="RNA_pol_sigma-70-like"/>
</dbReference>
<dbReference type="PANTHER" id="PTHR43133">
    <property type="entry name" value="RNA POLYMERASE ECF-TYPE SIGMA FACTO"/>
    <property type="match status" value="1"/>
</dbReference>
<sequence>MSDDWKTIVREQGTGVYRIAWRILGNADDADETVQDVFLQAHQYKSQNDVDNVVGLLKRLAVCRSLDRLRRRRAEVCLDDVTVFDRESGPEDQAVGKELESMLRDAVGQLPGREAEVFCLRYFDELTNQQIADALNMTTAAVATAIYKARTKLAATLADLNEGVS</sequence>
<dbReference type="GO" id="GO:0016987">
    <property type="term" value="F:sigma factor activity"/>
    <property type="evidence" value="ECO:0007669"/>
    <property type="project" value="UniProtKB-KW"/>
</dbReference>
<dbReference type="InterPro" id="IPR013249">
    <property type="entry name" value="RNA_pol_sigma70_r4_t2"/>
</dbReference>
<keyword evidence="4" id="KW-0238">DNA-binding</keyword>
<evidence type="ECO:0000256" key="2">
    <source>
        <dbReference type="ARBA" id="ARBA00023015"/>
    </source>
</evidence>
<evidence type="ECO:0000259" key="6">
    <source>
        <dbReference type="Pfam" id="PF04542"/>
    </source>
</evidence>
<dbReference type="PANTHER" id="PTHR43133:SF8">
    <property type="entry name" value="RNA POLYMERASE SIGMA FACTOR HI_1459-RELATED"/>
    <property type="match status" value="1"/>
</dbReference>
<dbReference type="RefSeq" id="WP_197167693.1">
    <property type="nucleotide sequence ID" value="NZ_SJPM01000001.1"/>
</dbReference>
<dbReference type="CDD" id="cd06171">
    <property type="entry name" value="Sigma70_r4"/>
    <property type="match status" value="1"/>
</dbReference>
<reference evidence="8 9" key="1">
    <citation type="submission" date="2019-02" db="EMBL/GenBank/DDBJ databases">
        <title>Deep-cultivation of Planctomycetes and their phenomic and genomic characterization uncovers novel biology.</title>
        <authorList>
            <person name="Wiegand S."/>
            <person name="Jogler M."/>
            <person name="Boedeker C."/>
            <person name="Pinto D."/>
            <person name="Vollmers J."/>
            <person name="Rivas-Marin E."/>
            <person name="Kohn T."/>
            <person name="Peeters S.H."/>
            <person name="Heuer A."/>
            <person name="Rast P."/>
            <person name="Oberbeckmann S."/>
            <person name="Bunk B."/>
            <person name="Jeske O."/>
            <person name="Meyerdierks A."/>
            <person name="Storesund J.E."/>
            <person name="Kallscheuer N."/>
            <person name="Luecker S."/>
            <person name="Lage O.M."/>
            <person name="Pohl T."/>
            <person name="Merkel B.J."/>
            <person name="Hornburger P."/>
            <person name="Mueller R.-W."/>
            <person name="Bruemmer F."/>
            <person name="Labrenz M."/>
            <person name="Spormann A.M."/>
            <person name="Op Den Camp H."/>
            <person name="Overmann J."/>
            <person name="Amann R."/>
            <person name="Jetten M.S.M."/>
            <person name="Mascher T."/>
            <person name="Medema M.H."/>
            <person name="Devos D.P."/>
            <person name="Kaster A.-K."/>
            <person name="Ovreas L."/>
            <person name="Rohde M."/>
            <person name="Galperin M.Y."/>
            <person name="Jogler C."/>
        </authorList>
    </citation>
    <scope>NUCLEOTIDE SEQUENCE [LARGE SCALE GENOMIC DNA]</scope>
    <source>
        <strain evidence="8 9">Pla100</strain>
    </source>
</reference>
<dbReference type="Pfam" id="PF04542">
    <property type="entry name" value="Sigma70_r2"/>
    <property type="match status" value="1"/>
</dbReference>
<dbReference type="Proteomes" id="UP000316213">
    <property type="component" value="Unassembled WGS sequence"/>
</dbReference>
<accession>A0A5C6AYJ6</accession>
<proteinExistence type="inferred from homology"/>
<comment type="caution">
    <text evidence="8">The sequence shown here is derived from an EMBL/GenBank/DDBJ whole genome shotgun (WGS) entry which is preliminary data.</text>
</comment>
<evidence type="ECO:0000256" key="5">
    <source>
        <dbReference type="ARBA" id="ARBA00023163"/>
    </source>
</evidence>
<keyword evidence="3" id="KW-0731">Sigma factor</keyword>
<evidence type="ECO:0000256" key="1">
    <source>
        <dbReference type="ARBA" id="ARBA00010641"/>
    </source>
</evidence>
<evidence type="ECO:0000313" key="9">
    <source>
        <dbReference type="Proteomes" id="UP000316213"/>
    </source>
</evidence>
<name>A0A5C6AYJ6_9BACT</name>
<dbReference type="InterPro" id="IPR014284">
    <property type="entry name" value="RNA_pol_sigma-70_dom"/>
</dbReference>
<dbReference type="GO" id="GO:0006352">
    <property type="term" value="P:DNA-templated transcription initiation"/>
    <property type="evidence" value="ECO:0007669"/>
    <property type="project" value="InterPro"/>
</dbReference>
<dbReference type="InterPro" id="IPR013324">
    <property type="entry name" value="RNA_pol_sigma_r3/r4-like"/>
</dbReference>
<feature type="domain" description="RNA polymerase sigma factor 70 region 4 type 2" evidence="7">
    <location>
        <begin position="102"/>
        <end position="153"/>
    </location>
</feature>
<protein>
    <submittedName>
        <fullName evidence="8">ECF RNA polymerase sigma factor SigW</fullName>
    </submittedName>
</protein>
<dbReference type="NCBIfam" id="TIGR02937">
    <property type="entry name" value="sigma70-ECF"/>
    <property type="match status" value="1"/>
</dbReference>
<gene>
    <name evidence="8" type="primary">sigW_5</name>
    <name evidence="8" type="ORF">Pla100_09920</name>
</gene>
<comment type="similarity">
    <text evidence="1">Belongs to the sigma-70 factor family. ECF subfamily.</text>
</comment>
<evidence type="ECO:0000256" key="4">
    <source>
        <dbReference type="ARBA" id="ARBA00023125"/>
    </source>
</evidence>
<feature type="domain" description="RNA polymerase sigma-70 region 2" evidence="6">
    <location>
        <begin position="13"/>
        <end position="73"/>
    </location>
</feature>
<dbReference type="SUPFAM" id="SSF88946">
    <property type="entry name" value="Sigma2 domain of RNA polymerase sigma factors"/>
    <property type="match status" value="1"/>
</dbReference>
<dbReference type="InterPro" id="IPR036388">
    <property type="entry name" value="WH-like_DNA-bd_sf"/>
</dbReference>
<organism evidence="8 9">
    <name type="scientific">Neorhodopirellula pilleata</name>
    <dbReference type="NCBI Taxonomy" id="2714738"/>
    <lineage>
        <taxon>Bacteria</taxon>
        <taxon>Pseudomonadati</taxon>
        <taxon>Planctomycetota</taxon>
        <taxon>Planctomycetia</taxon>
        <taxon>Pirellulales</taxon>
        <taxon>Pirellulaceae</taxon>
        <taxon>Neorhodopirellula</taxon>
    </lineage>
</organism>
<dbReference type="Gene3D" id="1.10.1740.10">
    <property type="match status" value="1"/>
</dbReference>
<dbReference type="Gene3D" id="1.10.10.10">
    <property type="entry name" value="Winged helix-like DNA-binding domain superfamily/Winged helix DNA-binding domain"/>
    <property type="match status" value="1"/>
</dbReference>